<proteinExistence type="predicted"/>
<gene>
    <name evidence="1" type="ORF">BDN71DRAFT_1435910</name>
</gene>
<protein>
    <submittedName>
        <fullName evidence="1">Uncharacterized protein</fullName>
    </submittedName>
</protein>
<evidence type="ECO:0000313" key="1">
    <source>
        <dbReference type="EMBL" id="KAF9488746.1"/>
    </source>
</evidence>
<dbReference type="AlphaFoldDB" id="A0A9P5ZN05"/>
<accession>A0A9P5ZN05</accession>
<name>A0A9P5ZN05_PLEER</name>
<organism evidence="1 2">
    <name type="scientific">Pleurotus eryngii</name>
    <name type="common">Boletus of the steppes</name>
    <dbReference type="NCBI Taxonomy" id="5323"/>
    <lineage>
        <taxon>Eukaryota</taxon>
        <taxon>Fungi</taxon>
        <taxon>Dikarya</taxon>
        <taxon>Basidiomycota</taxon>
        <taxon>Agaricomycotina</taxon>
        <taxon>Agaricomycetes</taxon>
        <taxon>Agaricomycetidae</taxon>
        <taxon>Agaricales</taxon>
        <taxon>Pleurotineae</taxon>
        <taxon>Pleurotaceae</taxon>
        <taxon>Pleurotus</taxon>
    </lineage>
</organism>
<reference evidence="1" key="1">
    <citation type="submission" date="2020-11" db="EMBL/GenBank/DDBJ databases">
        <authorList>
            <consortium name="DOE Joint Genome Institute"/>
            <person name="Ahrendt S."/>
            <person name="Riley R."/>
            <person name="Andreopoulos W."/>
            <person name="Labutti K."/>
            <person name="Pangilinan J."/>
            <person name="Ruiz-Duenas F.J."/>
            <person name="Barrasa J.M."/>
            <person name="Sanchez-Garcia M."/>
            <person name="Camarero S."/>
            <person name="Miyauchi S."/>
            <person name="Serrano A."/>
            <person name="Linde D."/>
            <person name="Babiker R."/>
            <person name="Drula E."/>
            <person name="Ayuso-Fernandez I."/>
            <person name="Pacheco R."/>
            <person name="Padilla G."/>
            <person name="Ferreira P."/>
            <person name="Barriuso J."/>
            <person name="Kellner H."/>
            <person name="Castanera R."/>
            <person name="Alfaro M."/>
            <person name="Ramirez L."/>
            <person name="Pisabarro A.G."/>
            <person name="Kuo A."/>
            <person name="Tritt A."/>
            <person name="Lipzen A."/>
            <person name="He G."/>
            <person name="Yan M."/>
            <person name="Ng V."/>
            <person name="Cullen D."/>
            <person name="Martin F."/>
            <person name="Rosso M.-N."/>
            <person name="Henrissat B."/>
            <person name="Hibbett D."/>
            <person name="Martinez A.T."/>
            <person name="Grigoriev I.V."/>
        </authorList>
    </citation>
    <scope>NUCLEOTIDE SEQUENCE</scope>
    <source>
        <strain evidence="1">ATCC 90797</strain>
    </source>
</reference>
<dbReference type="Proteomes" id="UP000807025">
    <property type="component" value="Unassembled WGS sequence"/>
</dbReference>
<comment type="caution">
    <text evidence="1">The sequence shown here is derived from an EMBL/GenBank/DDBJ whole genome shotgun (WGS) entry which is preliminary data.</text>
</comment>
<dbReference type="EMBL" id="MU154699">
    <property type="protein sequence ID" value="KAF9488746.1"/>
    <property type="molecule type" value="Genomic_DNA"/>
</dbReference>
<keyword evidence="2" id="KW-1185">Reference proteome</keyword>
<sequence length="372" mass="39927">MPALCLGLIGHFVAGGWHFMFANSHVVALQLGLVASSLYAGLDLVASLLHAGSNHLYLTWVYSSFRATLPSVKAIMDACGCLRACQPCQSPEVTQHFTSLRGGGGGYFVYIFGDWALPVFKPQERAVLTTMGLCLAPYASNDLSGRADVLHITYVEVDWPTSQLLYGGVFHFVSGSGCFCWGFDGLEGKFLALNIEGKGLAMQEEAPQFWGDIPRNVCKGKGEVGLSRGFELIGWGGHHDCLAADSLQAPNEAALIVMVQEPTPHSNTALANLSHALAQLQVPPPMMTSAWLATLTEPLCWSTCSMSQTPAPDDSKAAKQGATSGAVTNTNHMWEGDPVHYIILNYVHNCLVFPLLNSGLVSLRDIQAENSA</sequence>
<evidence type="ECO:0000313" key="2">
    <source>
        <dbReference type="Proteomes" id="UP000807025"/>
    </source>
</evidence>